<reference evidence="2 3" key="1">
    <citation type="submission" date="2021-01" db="EMBL/GenBank/DDBJ databases">
        <title>Whole genome shotgun sequence of Actinoplanes palleronii NBRC 14916.</title>
        <authorList>
            <person name="Komaki H."/>
            <person name="Tamura T."/>
        </authorList>
    </citation>
    <scope>NUCLEOTIDE SEQUENCE [LARGE SCALE GENOMIC DNA]</scope>
    <source>
        <strain evidence="2 3">NBRC 14916</strain>
    </source>
</reference>
<feature type="region of interest" description="Disordered" evidence="1">
    <location>
        <begin position="38"/>
        <end position="70"/>
    </location>
</feature>
<gene>
    <name evidence="2" type="ORF">Apa02nite_071440</name>
</gene>
<accession>A0ABQ4BL61</accession>
<evidence type="ECO:0000256" key="1">
    <source>
        <dbReference type="SAM" id="MobiDB-lite"/>
    </source>
</evidence>
<keyword evidence="3" id="KW-1185">Reference proteome</keyword>
<proteinExistence type="predicted"/>
<dbReference type="Proteomes" id="UP000624709">
    <property type="component" value="Unassembled WGS sequence"/>
</dbReference>
<sequence length="70" mass="7299">MFLNLIFERVGRGAHHIPPIAAATPIYRIIGAPEDTSDYRRFARPDPAGGAGGSGGRANEHIGPTCTVGA</sequence>
<organism evidence="2 3">
    <name type="scientific">Actinoplanes palleronii</name>
    <dbReference type="NCBI Taxonomy" id="113570"/>
    <lineage>
        <taxon>Bacteria</taxon>
        <taxon>Bacillati</taxon>
        <taxon>Actinomycetota</taxon>
        <taxon>Actinomycetes</taxon>
        <taxon>Micromonosporales</taxon>
        <taxon>Micromonosporaceae</taxon>
        <taxon>Actinoplanes</taxon>
    </lineage>
</organism>
<dbReference type="EMBL" id="BOMS01000115">
    <property type="protein sequence ID" value="GIE71036.1"/>
    <property type="molecule type" value="Genomic_DNA"/>
</dbReference>
<protein>
    <submittedName>
        <fullName evidence="2">Uncharacterized protein</fullName>
    </submittedName>
</protein>
<evidence type="ECO:0000313" key="2">
    <source>
        <dbReference type="EMBL" id="GIE71036.1"/>
    </source>
</evidence>
<name>A0ABQ4BL61_9ACTN</name>
<comment type="caution">
    <text evidence="2">The sequence shown here is derived from an EMBL/GenBank/DDBJ whole genome shotgun (WGS) entry which is preliminary data.</text>
</comment>
<evidence type="ECO:0000313" key="3">
    <source>
        <dbReference type="Proteomes" id="UP000624709"/>
    </source>
</evidence>